<evidence type="ECO:0000256" key="7">
    <source>
        <dbReference type="ARBA" id="ARBA00038093"/>
    </source>
</evidence>
<dbReference type="InterPro" id="IPR022907">
    <property type="entry name" value="VapC_family"/>
</dbReference>
<evidence type="ECO:0000259" key="9">
    <source>
        <dbReference type="Pfam" id="PF01850"/>
    </source>
</evidence>
<feature type="binding site" evidence="8">
    <location>
        <position position="98"/>
    </location>
    <ligand>
        <name>Mg(2+)</name>
        <dbReference type="ChEBI" id="CHEBI:18420"/>
    </ligand>
</feature>
<dbReference type="InterPro" id="IPR002716">
    <property type="entry name" value="PIN_dom"/>
</dbReference>
<dbReference type="RefSeq" id="WP_137813624.1">
    <property type="nucleotide sequence ID" value="NZ_BJFL01000008.1"/>
</dbReference>
<dbReference type="PANTHER" id="PTHR33653:SF1">
    <property type="entry name" value="RIBONUCLEASE VAPC2"/>
    <property type="match status" value="1"/>
</dbReference>
<evidence type="ECO:0000256" key="4">
    <source>
        <dbReference type="ARBA" id="ARBA00022723"/>
    </source>
</evidence>
<keyword evidence="6 8" id="KW-0460">Magnesium</keyword>
<dbReference type="SUPFAM" id="SSF88723">
    <property type="entry name" value="PIN domain-like"/>
    <property type="match status" value="1"/>
</dbReference>
<dbReference type="GO" id="GO:0000287">
    <property type="term" value="F:magnesium ion binding"/>
    <property type="evidence" value="ECO:0007669"/>
    <property type="project" value="UniProtKB-UniRule"/>
</dbReference>
<comment type="cofactor">
    <cofactor evidence="1 8">
        <name>Mg(2+)</name>
        <dbReference type="ChEBI" id="CHEBI:18420"/>
    </cofactor>
</comment>
<evidence type="ECO:0000313" key="10">
    <source>
        <dbReference type="EMBL" id="GDY30495.1"/>
    </source>
</evidence>
<comment type="function">
    <text evidence="8">Toxic component of a toxin-antitoxin (TA) system. An RNase.</text>
</comment>
<comment type="caution">
    <text evidence="10">The sequence shown here is derived from an EMBL/GenBank/DDBJ whole genome shotgun (WGS) entry which is preliminary data.</text>
</comment>
<dbReference type="GO" id="GO:0004540">
    <property type="term" value="F:RNA nuclease activity"/>
    <property type="evidence" value="ECO:0007669"/>
    <property type="project" value="InterPro"/>
</dbReference>
<reference evidence="11" key="1">
    <citation type="submission" date="2019-04" db="EMBL/GenBank/DDBJ databases">
        <title>Draft genome sequence of Pseudonocardiaceae bacterium SL3-2-4.</title>
        <authorList>
            <person name="Ningsih F."/>
            <person name="Yokota A."/>
            <person name="Sakai Y."/>
            <person name="Nanatani K."/>
            <person name="Yabe S."/>
            <person name="Oetari A."/>
            <person name="Sjamsuridzal W."/>
        </authorList>
    </citation>
    <scope>NUCLEOTIDE SEQUENCE [LARGE SCALE GENOMIC DNA]</scope>
    <source>
        <strain evidence="11">SL3-2-4</strain>
    </source>
</reference>
<accession>A0A4D4J1I6</accession>
<keyword evidence="4 8" id="KW-0479">Metal-binding</keyword>
<dbReference type="InterPro" id="IPR029060">
    <property type="entry name" value="PIN-like_dom_sf"/>
</dbReference>
<keyword evidence="8" id="KW-0800">Toxin</keyword>
<dbReference type="Proteomes" id="UP000298860">
    <property type="component" value="Unassembled WGS sequence"/>
</dbReference>
<dbReference type="GO" id="GO:0090729">
    <property type="term" value="F:toxin activity"/>
    <property type="evidence" value="ECO:0007669"/>
    <property type="project" value="UniProtKB-KW"/>
</dbReference>
<evidence type="ECO:0000256" key="1">
    <source>
        <dbReference type="ARBA" id="ARBA00001946"/>
    </source>
</evidence>
<dbReference type="CDD" id="cd18756">
    <property type="entry name" value="PIN_MtVapC15-VapC11-like"/>
    <property type="match status" value="1"/>
</dbReference>
<dbReference type="InterPro" id="IPR050556">
    <property type="entry name" value="Type_II_TA_system_RNase"/>
</dbReference>
<dbReference type="Pfam" id="PF01850">
    <property type="entry name" value="PIN"/>
    <property type="match status" value="1"/>
</dbReference>
<protein>
    <recommendedName>
        <fullName evidence="8">Ribonuclease VapC</fullName>
        <shortName evidence="8">RNase VapC</shortName>
        <ecNumber evidence="8">3.1.-.-</ecNumber>
    </recommendedName>
    <alternativeName>
        <fullName evidence="8">Toxin VapC</fullName>
    </alternativeName>
</protein>
<evidence type="ECO:0000256" key="6">
    <source>
        <dbReference type="ARBA" id="ARBA00022842"/>
    </source>
</evidence>
<dbReference type="GO" id="GO:0016787">
    <property type="term" value="F:hydrolase activity"/>
    <property type="evidence" value="ECO:0007669"/>
    <property type="project" value="UniProtKB-KW"/>
</dbReference>
<dbReference type="OrthoDB" id="9811788at2"/>
<proteinExistence type="inferred from homology"/>
<evidence type="ECO:0000256" key="2">
    <source>
        <dbReference type="ARBA" id="ARBA00022649"/>
    </source>
</evidence>
<name>A0A4D4J1I6_9PSEU</name>
<evidence type="ECO:0000256" key="5">
    <source>
        <dbReference type="ARBA" id="ARBA00022801"/>
    </source>
</evidence>
<dbReference type="Gene3D" id="3.40.50.1010">
    <property type="entry name" value="5'-nuclease"/>
    <property type="match status" value="1"/>
</dbReference>
<keyword evidence="2 8" id="KW-1277">Toxin-antitoxin system</keyword>
<comment type="similarity">
    <text evidence="7 8">Belongs to the PINc/VapC protein family.</text>
</comment>
<keyword evidence="3 8" id="KW-0540">Nuclease</keyword>
<organism evidence="10 11">
    <name type="scientific">Gandjariella thermophila</name>
    <dbReference type="NCBI Taxonomy" id="1931992"/>
    <lineage>
        <taxon>Bacteria</taxon>
        <taxon>Bacillati</taxon>
        <taxon>Actinomycetota</taxon>
        <taxon>Actinomycetes</taxon>
        <taxon>Pseudonocardiales</taxon>
        <taxon>Pseudonocardiaceae</taxon>
        <taxon>Gandjariella</taxon>
    </lineage>
</organism>
<sequence>MLLLDTSAWIEYLRATGSPAHHEVRRLLRHELGEIATTQPIVMELLAGAGNSRALDELEKLTSGLILASVDLDQDFHAAAAVYRAARRRGQPVRKLVDCLIAAVAARTGATLVHRDRDFDTIAAVLPDLRTESLR</sequence>
<evidence type="ECO:0000256" key="3">
    <source>
        <dbReference type="ARBA" id="ARBA00022722"/>
    </source>
</evidence>
<evidence type="ECO:0000313" key="11">
    <source>
        <dbReference type="Proteomes" id="UP000298860"/>
    </source>
</evidence>
<keyword evidence="11" id="KW-1185">Reference proteome</keyword>
<dbReference type="AlphaFoldDB" id="A0A4D4J1I6"/>
<feature type="binding site" evidence="8">
    <location>
        <position position="5"/>
    </location>
    <ligand>
        <name>Mg(2+)</name>
        <dbReference type="ChEBI" id="CHEBI:18420"/>
    </ligand>
</feature>
<dbReference type="PANTHER" id="PTHR33653">
    <property type="entry name" value="RIBONUCLEASE VAPC2"/>
    <property type="match status" value="1"/>
</dbReference>
<dbReference type="EC" id="3.1.-.-" evidence="8"/>
<dbReference type="EMBL" id="BJFL01000008">
    <property type="protein sequence ID" value="GDY30495.1"/>
    <property type="molecule type" value="Genomic_DNA"/>
</dbReference>
<keyword evidence="5 8" id="KW-0378">Hydrolase</keyword>
<gene>
    <name evidence="10" type="primary">vapC11</name>
    <name evidence="8" type="synonym">vapC</name>
    <name evidence="10" type="ORF">GTS_21280</name>
</gene>
<evidence type="ECO:0000256" key="8">
    <source>
        <dbReference type="HAMAP-Rule" id="MF_00265"/>
    </source>
</evidence>
<dbReference type="HAMAP" id="MF_00265">
    <property type="entry name" value="VapC_Nob1"/>
    <property type="match status" value="1"/>
</dbReference>
<feature type="domain" description="PIN" evidence="9">
    <location>
        <begin position="3"/>
        <end position="123"/>
    </location>
</feature>